<name>A0ABU3B4L0_9GAMM</name>
<evidence type="ECO:0000256" key="3">
    <source>
        <dbReference type="ARBA" id="ARBA00022748"/>
    </source>
</evidence>
<keyword evidence="5" id="KW-1278">Translocase</keyword>
<comment type="caution">
    <text evidence="8">The sequence shown here is derived from an EMBL/GenBank/DDBJ whole genome shotgun (WGS) entry which is preliminary data.</text>
</comment>
<evidence type="ECO:0000313" key="9">
    <source>
        <dbReference type="Proteomes" id="UP001259982"/>
    </source>
</evidence>
<evidence type="ECO:0000259" key="7">
    <source>
        <dbReference type="PROSITE" id="PS50893"/>
    </source>
</evidence>
<dbReference type="SMART" id="SM00382">
    <property type="entry name" value="AAA"/>
    <property type="match status" value="1"/>
</dbReference>
<evidence type="ECO:0000256" key="4">
    <source>
        <dbReference type="ARBA" id="ARBA00022840"/>
    </source>
</evidence>
<evidence type="ECO:0000256" key="6">
    <source>
        <dbReference type="ARBA" id="ARBA00023136"/>
    </source>
</evidence>
<dbReference type="InterPro" id="IPR027417">
    <property type="entry name" value="P-loop_NTPase"/>
</dbReference>
<dbReference type="InterPro" id="IPR003439">
    <property type="entry name" value="ABC_transporter-like_ATP-bd"/>
</dbReference>
<evidence type="ECO:0000256" key="1">
    <source>
        <dbReference type="ARBA" id="ARBA00022448"/>
    </source>
</evidence>
<keyword evidence="2" id="KW-0547">Nucleotide-binding</keyword>
<keyword evidence="4" id="KW-0067">ATP-binding</keyword>
<dbReference type="Gene3D" id="3.40.50.300">
    <property type="entry name" value="P-loop containing nucleotide triphosphate hydrolases"/>
    <property type="match status" value="1"/>
</dbReference>
<dbReference type="PANTHER" id="PTHR43499">
    <property type="entry name" value="ABC TRANSPORTER I FAMILY MEMBER 1"/>
    <property type="match status" value="1"/>
</dbReference>
<reference evidence="8 9" key="1">
    <citation type="submission" date="2023-09" db="EMBL/GenBank/DDBJ databases">
        <authorList>
            <person name="Rey-Velasco X."/>
        </authorList>
    </citation>
    <scope>NUCLEOTIDE SEQUENCE [LARGE SCALE GENOMIC DNA]</scope>
    <source>
        <strain evidence="8 9">P385</strain>
    </source>
</reference>
<feature type="domain" description="ABC transporter" evidence="7">
    <location>
        <begin position="8"/>
        <end position="206"/>
    </location>
</feature>
<dbReference type="PROSITE" id="PS50893">
    <property type="entry name" value="ABC_TRANSPORTER_2"/>
    <property type="match status" value="1"/>
</dbReference>
<dbReference type="PANTHER" id="PTHR43499:SF1">
    <property type="entry name" value="ABC TRANSPORTER I FAMILY MEMBER 1"/>
    <property type="match status" value="1"/>
</dbReference>
<evidence type="ECO:0000313" key="8">
    <source>
        <dbReference type="EMBL" id="MDT0617392.1"/>
    </source>
</evidence>
<dbReference type="InterPro" id="IPR003593">
    <property type="entry name" value="AAA+_ATPase"/>
</dbReference>
<evidence type="ECO:0000256" key="2">
    <source>
        <dbReference type="ARBA" id="ARBA00022741"/>
    </source>
</evidence>
<dbReference type="Pfam" id="PF00005">
    <property type="entry name" value="ABC_tran"/>
    <property type="match status" value="1"/>
</dbReference>
<dbReference type="NCBIfam" id="NF010061">
    <property type="entry name" value="PRK13538.1"/>
    <property type="match status" value="1"/>
</dbReference>
<evidence type="ECO:0000256" key="5">
    <source>
        <dbReference type="ARBA" id="ARBA00022967"/>
    </source>
</evidence>
<protein>
    <submittedName>
        <fullName evidence="8">Cytochrome c biogenesis heme-transporting ATPase CcmA</fullName>
    </submittedName>
</protein>
<organism evidence="8 9">
    <name type="scientific">Spectribacter acetivorans</name>
    <dbReference type="NCBI Taxonomy" id="3075603"/>
    <lineage>
        <taxon>Bacteria</taxon>
        <taxon>Pseudomonadati</taxon>
        <taxon>Pseudomonadota</taxon>
        <taxon>Gammaproteobacteria</taxon>
        <taxon>Salinisphaerales</taxon>
        <taxon>Salinisphaeraceae</taxon>
        <taxon>Spectribacter</taxon>
    </lineage>
</organism>
<proteinExistence type="predicted"/>
<dbReference type="Proteomes" id="UP001259982">
    <property type="component" value="Unassembled WGS sequence"/>
</dbReference>
<accession>A0ABU3B4L0</accession>
<keyword evidence="1" id="KW-0813">Transport</keyword>
<dbReference type="InterPro" id="IPR005895">
    <property type="entry name" value="ABC_transptr_haem_export_CcmA"/>
</dbReference>
<sequence length="206" mass="21965">MTQSSAGLTVQSLACARGRRILFEQLDVTLAPGEAVRVTGDNGRGKTTLLRTLAGLRLPHAGRVCWDGHDVHTGDAFTDGDLLYLGHENALNPDLTAVENLTALRTLHGRQGDIRAGLRRFGVDTIGDRPCRTLSAGQRRRSALARLCLEGARLWLLDEPAAALDAAARQVLGDVIGAHVAAGGLVLFTTHEALDIPQTPVRSLTL</sequence>
<gene>
    <name evidence="8" type="primary">ccmA</name>
    <name evidence="8" type="ORF">RM531_02810</name>
</gene>
<dbReference type="RefSeq" id="WP_311657138.1">
    <property type="nucleotide sequence ID" value="NZ_JAVRHY010000002.1"/>
</dbReference>
<keyword evidence="3" id="KW-0201">Cytochrome c-type biogenesis</keyword>
<keyword evidence="6" id="KW-0472">Membrane</keyword>
<keyword evidence="9" id="KW-1185">Reference proteome</keyword>
<dbReference type="SUPFAM" id="SSF52540">
    <property type="entry name" value="P-loop containing nucleoside triphosphate hydrolases"/>
    <property type="match status" value="1"/>
</dbReference>
<dbReference type="EMBL" id="JAVRHY010000002">
    <property type="protein sequence ID" value="MDT0617392.1"/>
    <property type="molecule type" value="Genomic_DNA"/>
</dbReference>
<dbReference type="NCBIfam" id="TIGR01189">
    <property type="entry name" value="ccmA"/>
    <property type="match status" value="1"/>
</dbReference>